<feature type="compositionally biased region" description="Low complexity" evidence="6">
    <location>
        <begin position="123"/>
        <end position="132"/>
    </location>
</feature>
<comment type="similarity">
    <text evidence="2">Belongs to the TMEM134/TMEM230 family.</text>
</comment>
<evidence type="ECO:0000313" key="9">
    <source>
        <dbReference type="EMBL" id="KQK15434.1"/>
    </source>
</evidence>
<dbReference type="Proteomes" id="UP000008810">
    <property type="component" value="Chromosome 1"/>
</dbReference>
<dbReference type="Gramene" id="KQK15433">
    <property type="protein sequence ID" value="KQK15433"/>
    <property type="gene ID" value="BRADI_1g22746v3"/>
</dbReference>
<comment type="subcellular location">
    <subcellularLocation>
        <location evidence="1">Membrane</location>
        <topology evidence="1">Multi-pass membrane protein</topology>
    </subcellularLocation>
</comment>
<dbReference type="InterPro" id="IPR044234">
    <property type="entry name" value="TMEM230"/>
</dbReference>
<evidence type="ECO:0000256" key="1">
    <source>
        <dbReference type="ARBA" id="ARBA00004141"/>
    </source>
</evidence>
<dbReference type="EMBL" id="CM000880">
    <property type="protein sequence ID" value="KQK15433.1"/>
    <property type="molecule type" value="Genomic_DNA"/>
</dbReference>
<evidence type="ECO:0000256" key="3">
    <source>
        <dbReference type="ARBA" id="ARBA00022692"/>
    </source>
</evidence>
<evidence type="ECO:0000256" key="6">
    <source>
        <dbReference type="SAM" id="MobiDB-lite"/>
    </source>
</evidence>
<dbReference type="PANTHER" id="PTHR15664">
    <property type="entry name" value="C20ORF30 PROTEIN"/>
    <property type="match status" value="1"/>
</dbReference>
<dbReference type="OrthoDB" id="5597044at2759"/>
<evidence type="ECO:0000313" key="10">
    <source>
        <dbReference type="EnsemblPlants" id="KQK15433"/>
    </source>
</evidence>
<organism evidence="9">
    <name type="scientific">Brachypodium distachyon</name>
    <name type="common">Purple false brome</name>
    <name type="synonym">Trachynia distachya</name>
    <dbReference type="NCBI Taxonomy" id="15368"/>
    <lineage>
        <taxon>Eukaryota</taxon>
        <taxon>Viridiplantae</taxon>
        <taxon>Streptophyta</taxon>
        <taxon>Embryophyta</taxon>
        <taxon>Tracheophyta</taxon>
        <taxon>Spermatophyta</taxon>
        <taxon>Magnoliopsida</taxon>
        <taxon>Liliopsida</taxon>
        <taxon>Poales</taxon>
        <taxon>Poaceae</taxon>
        <taxon>BOP clade</taxon>
        <taxon>Pooideae</taxon>
        <taxon>Stipodae</taxon>
        <taxon>Brachypodieae</taxon>
        <taxon>Brachypodium</taxon>
    </lineage>
</organism>
<evidence type="ECO:0000256" key="4">
    <source>
        <dbReference type="ARBA" id="ARBA00022989"/>
    </source>
</evidence>
<dbReference type="ExpressionAtlas" id="A0A0Q3RQX4">
    <property type="expression patterns" value="baseline"/>
</dbReference>
<dbReference type="Gramene" id="KQK15434">
    <property type="protein sequence ID" value="KQK15434"/>
    <property type="gene ID" value="BRADI_1g22746v3"/>
</dbReference>
<dbReference type="EnsemblPlants" id="KQK15433">
    <property type="protein sequence ID" value="KQK15433"/>
    <property type="gene ID" value="BRADI_1g22746v3"/>
</dbReference>
<reference evidence="9" key="2">
    <citation type="submission" date="2017-06" db="EMBL/GenBank/DDBJ databases">
        <title>WGS assembly of Brachypodium distachyon.</title>
        <authorList>
            <consortium name="The International Brachypodium Initiative"/>
            <person name="Lucas S."/>
            <person name="Harmon-Smith M."/>
            <person name="Lail K."/>
            <person name="Tice H."/>
            <person name="Grimwood J."/>
            <person name="Bruce D."/>
            <person name="Barry K."/>
            <person name="Shu S."/>
            <person name="Lindquist E."/>
            <person name="Wang M."/>
            <person name="Pitluck S."/>
            <person name="Vogel J.P."/>
            <person name="Garvin D.F."/>
            <person name="Mockler T.C."/>
            <person name="Schmutz J."/>
            <person name="Rokhsar D."/>
            <person name="Bevan M.W."/>
        </authorList>
    </citation>
    <scope>NUCLEOTIDE SEQUENCE</scope>
    <source>
        <strain evidence="9">Bd21</strain>
    </source>
</reference>
<reference evidence="10" key="3">
    <citation type="submission" date="2018-08" db="UniProtKB">
        <authorList>
            <consortium name="EnsemblPlants"/>
        </authorList>
    </citation>
    <scope>IDENTIFICATION</scope>
    <source>
        <strain evidence="10">cv. Bd21</strain>
    </source>
</reference>
<dbReference type="GO" id="GO:0012505">
    <property type="term" value="C:endomembrane system"/>
    <property type="evidence" value="ECO:0000318"/>
    <property type="project" value="GO_Central"/>
</dbReference>
<evidence type="ECO:0000313" key="11">
    <source>
        <dbReference type="Proteomes" id="UP000008810"/>
    </source>
</evidence>
<feature type="domain" description="Retrovirus-related Pol polyprotein from transposon TNT 1-94-like beta-barrel" evidence="8">
    <location>
        <begin position="14"/>
        <end position="63"/>
    </location>
</feature>
<sequence length="283" mass="31585">MKMQAGHQLLSDEGNGAHASVHGVGTMDLKFISGKIVQLRNVQHMPSIQKNLVSESLLCKDGFKLVFESNKIIVSKYGQFIGNGYERGAPQRPNPVAPSPSSSSSRERRDPSLLVPPLPSAPVPSLRRSSSSSREHRHPSLPIPLPSAVAPSLRRSSYSSRERRHQFYSMPTRRNVQYSSLPTEDRDGENNDVDLRFAYTPKSHRAIPWKSIALAIFLLLLGISLLSLSWFIFTSHMEGDSTQAYGLLFLGILAFLPGYYETRVAYYSWRGAPGYMFASIPDY</sequence>
<feature type="transmembrane region" description="Helical" evidence="7">
    <location>
        <begin position="244"/>
        <end position="260"/>
    </location>
</feature>
<proteinExistence type="inferred from homology"/>
<evidence type="ECO:0000259" key="8">
    <source>
        <dbReference type="Pfam" id="PF22936"/>
    </source>
</evidence>
<dbReference type="Pfam" id="PF05915">
    <property type="entry name" value="TMEM_230_134"/>
    <property type="match status" value="1"/>
</dbReference>
<dbReference type="Pfam" id="PF22936">
    <property type="entry name" value="Pol_BBD"/>
    <property type="match status" value="1"/>
</dbReference>
<keyword evidence="11" id="KW-1185">Reference proteome</keyword>
<dbReference type="PANTHER" id="PTHR15664:SF21">
    <property type="entry name" value="TRANSMEMBRANE PROTEIN 230"/>
    <property type="match status" value="1"/>
</dbReference>
<dbReference type="GO" id="GO:0016020">
    <property type="term" value="C:membrane"/>
    <property type="evidence" value="ECO:0007669"/>
    <property type="project" value="UniProtKB-SubCell"/>
</dbReference>
<evidence type="ECO:0000256" key="7">
    <source>
        <dbReference type="SAM" id="Phobius"/>
    </source>
</evidence>
<name>A0A0Q3RQX4_BRADI</name>
<feature type="transmembrane region" description="Helical" evidence="7">
    <location>
        <begin position="212"/>
        <end position="232"/>
    </location>
</feature>
<protein>
    <recommendedName>
        <fullName evidence="8">Retrovirus-related Pol polyprotein from transposon TNT 1-94-like beta-barrel domain-containing protein</fullName>
    </recommendedName>
</protein>
<evidence type="ECO:0000256" key="2">
    <source>
        <dbReference type="ARBA" id="ARBA00007743"/>
    </source>
</evidence>
<keyword evidence="3 7" id="KW-0812">Transmembrane</keyword>
<keyword evidence="4 7" id="KW-1133">Transmembrane helix</keyword>
<dbReference type="EMBL" id="CM000880">
    <property type="protein sequence ID" value="KQK15434.1"/>
    <property type="molecule type" value="Genomic_DNA"/>
</dbReference>
<dbReference type="InterPro" id="IPR054722">
    <property type="entry name" value="PolX-like_BBD"/>
</dbReference>
<evidence type="ECO:0000256" key="5">
    <source>
        <dbReference type="ARBA" id="ARBA00023136"/>
    </source>
</evidence>
<dbReference type="EnsemblPlants" id="KQK15434">
    <property type="protein sequence ID" value="KQK15434"/>
    <property type="gene ID" value="BRADI_1g22746v3"/>
</dbReference>
<gene>
    <name evidence="9" type="ORF">BRADI_1g22746v3</name>
</gene>
<keyword evidence="5 7" id="KW-0472">Membrane</keyword>
<dbReference type="InParanoid" id="A0A0Q3RQX4"/>
<dbReference type="InterPro" id="IPR008590">
    <property type="entry name" value="TMEM_230/134"/>
</dbReference>
<reference evidence="9 10" key="1">
    <citation type="journal article" date="2010" name="Nature">
        <title>Genome sequencing and analysis of the model grass Brachypodium distachyon.</title>
        <authorList>
            <consortium name="International Brachypodium Initiative"/>
        </authorList>
    </citation>
    <scope>NUCLEOTIDE SEQUENCE [LARGE SCALE GENOMIC DNA]</scope>
    <source>
        <strain evidence="9 10">Bd21</strain>
    </source>
</reference>
<accession>A0A0Q3RQX4</accession>
<feature type="region of interest" description="Disordered" evidence="6">
    <location>
        <begin position="85"/>
        <end position="166"/>
    </location>
</feature>
<dbReference type="AlphaFoldDB" id="A0A0Q3RQX4"/>